<comment type="caution">
    <text evidence="2">The sequence shown here is derived from an EMBL/GenBank/DDBJ whole genome shotgun (WGS) entry which is preliminary data.</text>
</comment>
<accession>A0AA36NIF8</accession>
<name>A0AA36NIF8_9DINO</name>
<feature type="region of interest" description="Disordered" evidence="1">
    <location>
        <begin position="295"/>
        <end position="315"/>
    </location>
</feature>
<dbReference type="Proteomes" id="UP001178507">
    <property type="component" value="Unassembled WGS sequence"/>
</dbReference>
<keyword evidence="3" id="KW-1185">Reference proteome</keyword>
<gene>
    <name evidence="2" type="ORF">EVOR1521_LOCUS29875</name>
</gene>
<dbReference type="EMBL" id="CAUJNA010003722">
    <property type="protein sequence ID" value="CAJ1408472.1"/>
    <property type="molecule type" value="Genomic_DNA"/>
</dbReference>
<evidence type="ECO:0000256" key="1">
    <source>
        <dbReference type="SAM" id="MobiDB-lite"/>
    </source>
</evidence>
<evidence type="ECO:0000313" key="3">
    <source>
        <dbReference type="Proteomes" id="UP001178507"/>
    </source>
</evidence>
<dbReference type="AlphaFoldDB" id="A0AA36NIF8"/>
<evidence type="ECO:0000313" key="2">
    <source>
        <dbReference type="EMBL" id="CAJ1408472.1"/>
    </source>
</evidence>
<proteinExistence type="predicted"/>
<reference evidence="2" key="1">
    <citation type="submission" date="2023-08" db="EMBL/GenBank/DDBJ databases">
        <authorList>
            <person name="Chen Y."/>
            <person name="Shah S."/>
            <person name="Dougan E. K."/>
            <person name="Thang M."/>
            <person name="Chan C."/>
        </authorList>
    </citation>
    <scope>NUCLEOTIDE SEQUENCE</scope>
</reference>
<protein>
    <submittedName>
        <fullName evidence="2">Uncharacterized protein</fullName>
    </submittedName>
</protein>
<sequence length="396" mass="44834">MSGSQELPFRLHEYAWWNLIDLGEMYVTLQAVGWEVMGLGRKTPPVDDKEIAERIANEVFKLILAMKYRYPAKALKILAFLEVGDKRTLRLLVRSVPRAISYLNPQAAAETIMACAKLDIQPEDVFHRVQGWRIYLVLMKKLLPDIGSLTPKMTCDVVAAIAKAGQREYQFVHHVEAAVEQRPFKFHAEHLVSLLRDFAILKQPCPLLRRQLLTRGHELSECTPSGLCALPEALAGHPALPGAEGEDAKEQLLEKAAELLCKPGAYRLPSDGRAFRSKDDFWWEQMRQRHFRLRRKAKDRGHSVAPAPEEEDEEAVQPAVAHVTRQECLQLLTGCAKLDWRHEPLLEGCAAWLCQGRRHAELDPSEVADLLWSYSVLGFTRPLLRAALEHALWPGG</sequence>
<organism evidence="2 3">
    <name type="scientific">Effrenium voratum</name>
    <dbReference type="NCBI Taxonomy" id="2562239"/>
    <lineage>
        <taxon>Eukaryota</taxon>
        <taxon>Sar</taxon>
        <taxon>Alveolata</taxon>
        <taxon>Dinophyceae</taxon>
        <taxon>Suessiales</taxon>
        <taxon>Symbiodiniaceae</taxon>
        <taxon>Effrenium</taxon>
    </lineage>
</organism>